<protein>
    <submittedName>
        <fullName evidence="1">Uncharacterized protein</fullName>
    </submittedName>
</protein>
<dbReference type="AlphaFoldDB" id="A0A5M8P006"/>
<dbReference type="EMBL" id="SNRX01000015">
    <property type="protein sequence ID" value="KAA6301700.1"/>
    <property type="molecule type" value="Genomic_DNA"/>
</dbReference>
<proteinExistence type="predicted"/>
<evidence type="ECO:0000313" key="1">
    <source>
        <dbReference type="EMBL" id="KAA6301700.1"/>
    </source>
</evidence>
<reference evidence="1 2" key="1">
    <citation type="submission" date="2019-03" db="EMBL/GenBank/DDBJ databases">
        <title>Single cell metagenomics reveals metabolic interactions within the superorganism composed of flagellate Streblomastix strix and complex community of Bacteroidetes bacteria on its surface.</title>
        <authorList>
            <person name="Treitli S.C."/>
            <person name="Kolisko M."/>
            <person name="Husnik F."/>
            <person name="Keeling P."/>
            <person name="Hampl V."/>
        </authorList>
    </citation>
    <scope>NUCLEOTIDE SEQUENCE [LARGE SCALE GENOMIC DNA]</scope>
    <source>
        <strain evidence="1">St1</strain>
    </source>
</reference>
<gene>
    <name evidence="1" type="ORF">EZS26_002165</name>
</gene>
<sequence length="77" mass="9059">MRSVQGKRITCICYLKIKSLLLLHNINKKIMETKTGRETTRKRSWNLSNPEKKSKMVQYLATEYKKGEISNMRAVLK</sequence>
<name>A0A5M8P006_9BACT</name>
<accession>A0A5M8P006</accession>
<evidence type="ECO:0000313" key="2">
    <source>
        <dbReference type="Proteomes" id="UP000324575"/>
    </source>
</evidence>
<dbReference type="Proteomes" id="UP000324575">
    <property type="component" value="Unassembled WGS sequence"/>
</dbReference>
<organism evidence="1 2">
    <name type="scientific">Candidatus Ordinivivax streblomastigis</name>
    <dbReference type="NCBI Taxonomy" id="2540710"/>
    <lineage>
        <taxon>Bacteria</taxon>
        <taxon>Pseudomonadati</taxon>
        <taxon>Bacteroidota</taxon>
        <taxon>Bacteroidia</taxon>
        <taxon>Bacteroidales</taxon>
        <taxon>Candidatus Ordinivivax</taxon>
    </lineage>
</organism>
<comment type="caution">
    <text evidence="1">The sequence shown here is derived from an EMBL/GenBank/DDBJ whole genome shotgun (WGS) entry which is preliminary data.</text>
</comment>